<evidence type="ECO:0000313" key="2">
    <source>
        <dbReference type="Proteomes" id="UP000741863"/>
    </source>
</evidence>
<dbReference type="InterPro" id="IPR037171">
    <property type="entry name" value="NagB/RpiA_transferase-like"/>
</dbReference>
<accession>A0ABS2PHJ4</accession>
<dbReference type="InterPro" id="IPR024185">
    <property type="entry name" value="FTHF_cligase-like_sf"/>
</dbReference>
<dbReference type="PANTHER" id="PTHR13017">
    <property type="entry name" value="5-FORMYLTETRAHYDROFOLATE CYCLO-LIGASE-RELATED"/>
    <property type="match status" value="1"/>
</dbReference>
<evidence type="ECO:0000313" key="1">
    <source>
        <dbReference type="EMBL" id="MBM7634799.1"/>
    </source>
</evidence>
<dbReference type="SUPFAM" id="SSF100950">
    <property type="entry name" value="NagB/RpiA/CoA transferase-like"/>
    <property type="match status" value="1"/>
</dbReference>
<dbReference type="Gene3D" id="3.40.50.10420">
    <property type="entry name" value="NagB/RpiA/CoA transferase-like"/>
    <property type="match status" value="1"/>
</dbReference>
<reference evidence="1 2" key="1">
    <citation type="submission" date="2021-01" db="EMBL/GenBank/DDBJ databases">
        <title>Genomic Encyclopedia of Type Strains, Phase IV (KMG-IV): sequencing the most valuable type-strain genomes for metagenomic binning, comparative biology and taxonomic classification.</title>
        <authorList>
            <person name="Goeker M."/>
        </authorList>
    </citation>
    <scope>NUCLEOTIDE SEQUENCE [LARGE SCALE GENOMIC DNA]</scope>
    <source>
        <strain evidence="1 2">DSM 25540</strain>
    </source>
</reference>
<dbReference type="EMBL" id="JAFBEC010000017">
    <property type="protein sequence ID" value="MBM7634799.1"/>
    <property type="molecule type" value="Genomic_DNA"/>
</dbReference>
<comment type="caution">
    <text evidence="1">The sequence shown here is derived from an EMBL/GenBank/DDBJ whole genome shotgun (WGS) entry which is preliminary data.</text>
</comment>
<dbReference type="Pfam" id="PF01812">
    <property type="entry name" value="5-FTHF_cyc-lig"/>
    <property type="match status" value="1"/>
</dbReference>
<organism evidence="1 2">
    <name type="scientific">Geomicrobium sediminis</name>
    <dbReference type="NCBI Taxonomy" id="1347788"/>
    <lineage>
        <taxon>Bacteria</taxon>
        <taxon>Bacillati</taxon>
        <taxon>Bacillota</taxon>
        <taxon>Bacilli</taxon>
        <taxon>Bacillales</taxon>
        <taxon>Geomicrobium</taxon>
    </lineage>
</organism>
<dbReference type="PANTHER" id="PTHR13017:SF0">
    <property type="entry name" value="METHENYLTETRAHYDROFOLATE SYNTHASE DOMAIN-CONTAINING PROTEIN"/>
    <property type="match status" value="1"/>
</dbReference>
<name>A0ABS2PHJ4_9BACL</name>
<protein>
    <submittedName>
        <fullName evidence="1">5-formyltetrahydrofolate cyclo-ligase</fullName>
        <ecNumber evidence="1">6.3.3.2</ecNumber>
    </submittedName>
</protein>
<dbReference type="GO" id="GO:0030272">
    <property type="term" value="F:5-formyltetrahydrofolate cyclo-ligase activity"/>
    <property type="evidence" value="ECO:0007669"/>
    <property type="project" value="UniProtKB-EC"/>
</dbReference>
<dbReference type="InterPro" id="IPR002698">
    <property type="entry name" value="FTHF_cligase"/>
</dbReference>
<dbReference type="RefSeq" id="WP_204699563.1">
    <property type="nucleotide sequence ID" value="NZ_JAFBEC010000017.1"/>
</dbReference>
<sequence length="238" mass="26551">MNEKQAIREKVWTDLTEQKAGRFPFPLEGRIPNFKGAEAAAEQLFQLSIYKEANVVKVNPDSPQLPIRTQVIKDQKTLLIPTPRLKDGFVVILPGTVPTGEERKAASLKHMNAYGKVTPLHELPEIDLMLMGSVAVDFGGHRIGKGAGFADREYGIIREIGNRAIPVVTTIHELQLIESSLPSAHYDVSMDYVITNERIIEVQKSHKSTGIDWSIVSEDDLDEMPILRELKELKSSNA</sequence>
<dbReference type="Proteomes" id="UP000741863">
    <property type="component" value="Unassembled WGS sequence"/>
</dbReference>
<dbReference type="EC" id="6.3.3.2" evidence="1"/>
<gene>
    <name evidence="1" type="ORF">JOD17_003925</name>
</gene>
<keyword evidence="1" id="KW-0436">Ligase</keyword>
<proteinExistence type="predicted"/>
<keyword evidence="2" id="KW-1185">Reference proteome</keyword>